<sequence>MHIEAIANWIVRKNVFEYRIEKSGLSLVGSQVLAVEDEDSPLLRRQTYLESNAKPGPAK</sequence>
<accession>L7CDQ2</accession>
<evidence type="ECO:0000313" key="1">
    <source>
        <dbReference type="EMBL" id="ELP31221.1"/>
    </source>
</evidence>
<dbReference type="Proteomes" id="UP000010959">
    <property type="component" value="Unassembled WGS sequence"/>
</dbReference>
<reference evidence="1 2" key="1">
    <citation type="journal article" date="2013" name="Mar. Genomics">
        <title>Expression of sulfatases in Rhodopirellula baltica and the diversity of sulfatases in the genus Rhodopirellula.</title>
        <authorList>
            <person name="Wegner C.E."/>
            <person name="Richter-Heitmann T."/>
            <person name="Klindworth A."/>
            <person name="Klockow C."/>
            <person name="Richter M."/>
            <person name="Achstetter T."/>
            <person name="Glockner F.O."/>
            <person name="Harder J."/>
        </authorList>
    </citation>
    <scope>NUCLEOTIDE SEQUENCE [LARGE SCALE GENOMIC DNA]</scope>
    <source>
        <strain evidence="1 2">SWK14</strain>
    </source>
</reference>
<dbReference type="EMBL" id="AMWG01000132">
    <property type="protein sequence ID" value="ELP31221.1"/>
    <property type="molecule type" value="Genomic_DNA"/>
</dbReference>
<comment type="caution">
    <text evidence="1">The sequence shown here is derived from an EMBL/GenBank/DDBJ whole genome shotgun (WGS) entry which is preliminary data.</text>
</comment>
<dbReference type="PATRIC" id="fig|993516.3.peg.5298"/>
<proteinExistence type="predicted"/>
<evidence type="ECO:0000313" key="2">
    <source>
        <dbReference type="Proteomes" id="UP000010959"/>
    </source>
</evidence>
<gene>
    <name evidence="1" type="ORF">RBSWK_04959</name>
</gene>
<protein>
    <submittedName>
        <fullName evidence="1">Uncharacterized protein</fullName>
    </submittedName>
</protein>
<organism evidence="1 2">
    <name type="scientific">Rhodopirellula baltica SWK14</name>
    <dbReference type="NCBI Taxonomy" id="993516"/>
    <lineage>
        <taxon>Bacteria</taxon>
        <taxon>Pseudomonadati</taxon>
        <taxon>Planctomycetota</taxon>
        <taxon>Planctomycetia</taxon>
        <taxon>Pirellulales</taxon>
        <taxon>Pirellulaceae</taxon>
        <taxon>Rhodopirellula</taxon>
    </lineage>
</organism>
<name>L7CDQ2_RHOBT</name>
<dbReference type="AlphaFoldDB" id="L7CDQ2"/>